<reference evidence="1 2" key="1">
    <citation type="submission" date="2014-05" db="EMBL/GenBank/DDBJ databases">
        <title>Methylome analysis of the phasevarions of Haemophilus influenzae.</title>
        <authorList>
            <person name="Atack J.M."/>
            <person name="Fox K.L."/>
            <person name="Power P.M."/>
            <person name="Clark T."/>
            <person name="Jurcisek J."/>
            <person name="Korlach J."/>
            <person name="Bakaletz L.O."/>
            <person name="Jennings M.P."/>
        </authorList>
    </citation>
    <scope>NUCLEOTIDE SEQUENCE [LARGE SCALE GENOMIC DNA]</scope>
    <source>
        <strain evidence="1 2">1209</strain>
    </source>
</reference>
<dbReference type="EMBL" id="JMQP01000002">
    <property type="protein sequence ID" value="KIS36296.1"/>
    <property type="molecule type" value="Genomic_DNA"/>
</dbReference>
<evidence type="ECO:0000313" key="2">
    <source>
        <dbReference type="Proteomes" id="UP000050700"/>
    </source>
</evidence>
<name>A0A158SZK2_HAEIF</name>
<comment type="caution">
    <text evidence="1">The sequence shown here is derived from an EMBL/GenBank/DDBJ whole genome shotgun (WGS) entry which is preliminary data.</text>
</comment>
<dbReference type="Proteomes" id="UP000050700">
    <property type="component" value="Unassembled WGS sequence"/>
</dbReference>
<protein>
    <submittedName>
        <fullName evidence="1">Uncharacterized protein</fullName>
    </submittedName>
</protein>
<gene>
    <name evidence="1" type="ORF">NTHI1209_01939</name>
</gene>
<evidence type="ECO:0000313" key="1">
    <source>
        <dbReference type="EMBL" id="KIS36296.1"/>
    </source>
</evidence>
<organism evidence="1 2">
    <name type="scientific">Haemophilus influenzae</name>
    <dbReference type="NCBI Taxonomy" id="727"/>
    <lineage>
        <taxon>Bacteria</taxon>
        <taxon>Pseudomonadati</taxon>
        <taxon>Pseudomonadota</taxon>
        <taxon>Gammaproteobacteria</taxon>
        <taxon>Pasteurellales</taxon>
        <taxon>Pasteurellaceae</taxon>
        <taxon>Haemophilus</taxon>
    </lineage>
</organism>
<dbReference type="PATRIC" id="fig|727.582.peg.1764"/>
<accession>A0A158SZK2</accession>
<sequence>MNGDCTDLSPHNLAELKNDRKSYRTFLRSRSQIFSITAEKVR</sequence>
<proteinExistence type="predicted"/>
<dbReference type="AlphaFoldDB" id="A0A158SZK2"/>